<evidence type="ECO:0000313" key="2">
    <source>
        <dbReference type="EMBL" id="RFB03870.1"/>
    </source>
</evidence>
<feature type="chain" id="PRO_5016901563" description="Lipoprotein" evidence="1">
    <location>
        <begin position="32"/>
        <end position="369"/>
    </location>
</feature>
<feature type="signal peptide" evidence="1">
    <location>
        <begin position="1"/>
        <end position="31"/>
    </location>
</feature>
<dbReference type="Proteomes" id="UP000264589">
    <property type="component" value="Unassembled WGS sequence"/>
</dbReference>
<keyword evidence="1" id="KW-0732">Signal</keyword>
<protein>
    <recommendedName>
        <fullName evidence="4">Lipoprotein</fullName>
    </recommendedName>
</protein>
<dbReference type="RefSeq" id="WP_116390498.1">
    <property type="nucleotide sequence ID" value="NZ_QUQO01000001.1"/>
</dbReference>
<evidence type="ECO:0008006" key="4">
    <source>
        <dbReference type="Google" id="ProtNLM"/>
    </source>
</evidence>
<comment type="caution">
    <text evidence="2">The sequence shown here is derived from an EMBL/GenBank/DDBJ whole genome shotgun (WGS) entry which is preliminary data.</text>
</comment>
<proteinExistence type="predicted"/>
<dbReference type="AlphaFoldDB" id="A0A371REL5"/>
<dbReference type="EMBL" id="QUQO01000001">
    <property type="protein sequence ID" value="RFB03870.1"/>
    <property type="molecule type" value="Genomic_DNA"/>
</dbReference>
<evidence type="ECO:0000313" key="3">
    <source>
        <dbReference type="Proteomes" id="UP000264589"/>
    </source>
</evidence>
<name>A0A371REL5_9PROT</name>
<dbReference type="PROSITE" id="PS51257">
    <property type="entry name" value="PROKAR_LIPOPROTEIN"/>
    <property type="match status" value="1"/>
</dbReference>
<organism evidence="2 3">
    <name type="scientific">Parvularcula marina</name>
    <dbReference type="NCBI Taxonomy" id="2292771"/>
    <lineage>
        <taxon>Bacteria</taxon>
        <taxon>Pseudomonadati</taxon>
        <taxon>Pseudomonadota</taxon>
        <taxon>Alphaproteobacteria</taxon>
        <taxon>Parvularculales</taxon>
        <taxon>Parvularculaceae</taxon>
        <taxon>Parvularcula</taxon>
    </lineage>
</organism>
<dbReference type="InParanoid" id="A0A371REL5"/>
<gene>
    <name evidence="2" type="ORF">DX908_00370</name>
</gene>
<evidence type="ECO:0000256" key="1">
    <source>
        <dbReference type="SAM" id="SignalP"/>
    </source>
</evidence>
<accession>A0A371REL5</accession>
<keyword evidence="3" id="KW-1185">Reference proteome</keyword>
<sequence>MYSRFVRTTVLASTLIVGLAACETTAGTAIATEGETLPKSKSPGRVAILDNCILNPTAERGNTENIFGATGTAVLTALGDAVIPAVTGFFFDRAIARAEAELKAKSSSTTTKSDGLYDETFYNHDREKDALSRQAACLIFVRPAHKDSKIDTAMRGKVNQAAPNSNWHITMNTAFPGLNLTESTVPEMITEFRLDPVMTYNTTNKKEIEVGYRLRAVSIAYGATGARNTSDENKKDLSFALTLKGLVPKNGTLKEETLYSHSYIFEDLPIGSVILYPEDGEGVPIEIAGQIGPVQSMPAARYKVDKTAFVSTVPLEATIVLTETEQGGDLTRAMIDAIEAKKSEITKPVNDRLKEVVKDVLEEKEDSDG</sequence>
<reference evidence="2 3" key="1">
    <citation type="submission" date="2018-08" db="EMBL/GenBank/DDBJ databases">
        <title>Parvularcula sp. SM1705, isolated from surface water of the South Sea China.</title>
        <authorList>
            <person name="Sun L."/>
        </authorList>
    </citation>
    <scope>NUCLEOTIDE SEQUENCE [LARGE SCALE GENOMIC DNA]</scope>
    <source>
        <strain evidence="2 3">SM1705</strain>
    </source>
</reference>